<dbReference type="PANTHER" id="PTHR34218:SF4">
    <property type="entry name" value="ACYL-HOMOSERINE LACTONE ACYLASE QUIP"/>
    <property type="match status" value="1"/>
</dbReference>
<dbReference type="InterPro" id="IPR043146">
    <property type="entry name" value="Penicillin_amidase_N_B-knob"/>
</dbReference>
<dbReference type="InterPro" id="IPR029055">
    <property type="entry name" value="Ntn_hydrolases_N"/>
</dbReference>
<dbReference type="Gene3D" id="2.30.120.10">
    <property type="match status" value="1"/>
</dbReference>
<dbReference type="CDD" id="cd03747">
    <property type="entry name" value="Ntn_PGA_like"/>
    <property type="match status" value="1"/>
</dbReference>
<dbReference type="InterPro" id="IPR002692">
    <property type="entry name" value="S45"/>
</dbReference>
<dbReference type="Gene3D" id="3.60.20.10">
    <property type="entry name" value="Glutamine Phosphoribosylpyrophosphate, subunit 1, domain 1"/>
    <property type="match status" value="1"/>
</dbReference>
<dbReference type="EMBL" id="JANIBK010000004">
    <property type="protein sequence ID" value="MCQ8127150.1"/>
    <property type="molecule type" value="Genomic_DNA"/>
</dbReference>
<evidence type="ECO:0000256" key="1">
    <source>
        <dbReference type="ARBA" id="ARBA00006586"/>
    </source>
</evidence>
<dbReference type="Pfam" id="PF01804">
    <property type="entry name" value="Penicil_amidase"/>
    <property type="match status" value="1"/>
</dbReference>
<organism evidence="5 6">
    <name type="scientific">Methylomonas rivi</name>
    <dbReference type="NCBI Taxonomy" id="2952226"/>
    <lineage>
        <taxon>Bacteria</taxon>
        <taxon>Pseudomonadati</taxon>
        <taxon>Pseudomonadota</taxon>
        <taxon>Gammaproteobacteria</taxon>
        <taxon>Methylococcales</taxon>
        <taxon>Methylococcaceae</taxon>
        <taxon>Methylomonas</taxon>
    </lineage>
</organism>
<accession>A0ABT1U022</accession>
<dbReference type="RefSeq" id="WP_256613466.1">
    <property type="nucleotide sequence ID" value="NZ_JANIBK010000004.1"/>
</dbReference>
<dbReference type="InterPro" id="IPR023343">
    <property type="entry name" value="Penicillin_amidase_dom1"/>
</dbReference>
<name>A0ABT1U022_9GAMM</name>
<keyword evidence="6" id="KW-1185">Reference proteome</keyword>
<reference evidence="5 6" key="1">
    <citation type="submission" date="2022-07" db="EMBL/GenBank/DDBJ databases">
        <title>Methylomonas rivi sp. nov., Methylomonas rosea sp. nov., Methylomonas aureus sp. nov. and Methylomonas subterranea sp. nov., four novel methanotrophs isolated from a freshwater creek and the deep terrestrial subsurface.</title>
        <authorList>
            <person name="Abin C."/>
            <person name="Sankaranarayanan K."/>
            <person name="Garner C."/>
            <person name="Sindelar R."/>
            <person name="Kotary K."/>
            <person name="Garner R."/>
            <person name="Barclay S."/>
            <person name="Lawson P."/>
            <person name="Krumholz L."/>
        </authorList>
    </citation>
    <scope>NUCLEOTIDE SEQUENCE [LARGE SCALE GENOMIC DNA]</scope>
    <source>
        <strain evidence="5 6">WSC-6</strain>
    </source>
</reference>
<dbReference type="InterPro" id="IPR014395">
    <property type="entry name" value="Pen/GL7ACA/AHL_acylase"/>
</dbReference>
<keyword evidence="3" id="KW-0865">Zymogen</keyword>
<comment type="subunit">
    <text evidence="4">Heterodimer of an alpha subunit and a beta subunit processed from the same precursor.</text>
</comment>
<dbReference type="Gene3D" id="1.10.1400.10">
    <property type="match status" value="1"/>
</dbReference>
<keyword evidence="2" id="KW-0378">Hydrolase</keyword>
<dbReference type="Proteomes" id="UP001524586">
    <property type="component" value="Unassembled WGS sequence"/>
</dbReference>
<protein>
    <submittedName>
        <fullName evidence="5">Penicillin acylase family protein</fullName>
    </submittedName>
</protein>
<evidence type="ECO:0000313" key="6">
    <source>
        <dbReference type="Proteomes" id="UP001524586"/>
    </source>
</evidence>
<dbReference type="InterPro" id="IPR043147">
    <property type="entry name" value="Penicillin_amidase_A-knob"/>
</dbReference>
<gene>
    <name evidence="5" type="ORF">NP596_01670</name>
</gene>
<evidence type="ECO:0000256" key="2">
    <source>
        <dbReference type="ARBA" id="ARBA00022801"/>
    </source>
</evidence>
<sequence length="786" mass="87503">MRTLKLVSITAPMMALIVISAFFVLMRASLPNEDGDAVLPGLNAQVKVNSDELGVPAIFAENRADALRILGFLHARDRLFQMELMRRKSAGRLAELFGRAALDSDRKQRVYQLSKTAQQIVRDLPVEQRRLLRAYVAGVNAYLAQARILPPEFLLLRHRPEPWREEDSILVILSMFQTLNGYEQDERMFSVMEKALPKDLLEFLTPDTDSYTTTLVGGETPRRFNPGVPPWVFAGLPEPGALLAQAGVDAGNVVIGSNNWVVAGSKTVDGRAMVANDMHLGLSIPNTWYRAGIAYPKRRVYGVSLPGVPGIIVGGNDDIAWGFTNVTADLLDLVSLDVNPDNPLEYRAPQGWAKFGIHTETIQVKDAPAVEMTVRDTIWGPVSEQSLLGKPVAIKWTALEPHGVDLGLLDMDDAQSVQQATDILNRIAAPPQNVVIADRAGHIGWTYMGRFPQRVGFDGLASRSWADGDLAWQQFLAPDALPRLIDPPEGFIVTANNRTLGRDYPHAIAHNWALGYRAFRIAELLRGQNRLTEGDMLAVQLDTRNAVYDFYRQLALDELSHIDVKEPVLQQAGQALTAWDGHMRTDSIGAALLAEFRSQLAKEVFAKIVAACQVYDADFRYAWREMETPLRLLLTQQPAGLLRARYRDDWRRMIVESLTRSAQKLQQEYPDKDLANLAWGETHPIILHHPFNKVAPLLGELLDMPRFESDGCAGLCVKVMDTAHGASERLVLSPLHPEDAIFHMPGGQSGHPFSSHYRDQQPYWQNGVASPMRTNTVAHSLSFLPR</sequence>
<dbReference type="SUPFAM" id="SSF56235">
    <property type="entry name" value="N-terminal nucleophile aminohydrolases (Ntn hydrolases)"/>
    <property type="match status" value="1"/>
</dbReference>
<dbReference type="PANTHER" id="PTHR34218">
    <property type="entry name" value="PEPTIDASE S45 PENICILLIN AMIDASE"/>
    <property type="match status" value="1"/>
</dbReference>
<evidence type="ECO:0000313" key="5">
    <source>
        <dbReference type="EMBL" id="MCQ8127150.1"/>
    </source>
</evidence>
<evidence type="ECO:0000256" key="3">
    <source>
        <dbReference type="ARBA" id="ARBA00023145"/>
    </source>
</evidence>
<comment type="similarity">
    <text evidence="1">Belongs to the peptidase S45 family.</text>
</comment>
<comment type="caution">
    <text evidence="5">The sequence shown here is derived from an EMBL/GenBank/DDBJ whole genome shotgun (WGS) entry which is preliminary data.</text>
</comment>
<dbReference type="Gene3D" id="1.10.439.10">
    <property type="entry name" value="Penicillin Amidohydrolase, domain 1"/>
    <property type="match status" value="1"/>
</dbReference>
<evidence type="ECO:0000256" key="4">
    <source>
        <dbReference type="ARBA" id="ARBA00038735"/>
    </source>
</evidence>
<proteinExistence type="inferred from homology"/>
<dbReference type="PIRSF" id="PIRSF001227">
    <property type="entry name" value="Pen_acylase"/>
    <property type="match status" value="1"/>
</dbReference>